<keyword evidence="1" id="KW-1133">Transmembrane helix</keyword>
<dbReference type="KEGG" id="rhl:LPU83_0492"/>
<organism evidence="2 3">
    <name type="scientific">Rhizobium favelukesii</name>
    <dbReference type="NCBI Taxonomy" id="348824"/>
    <lineage>
        <taxon>Bacteria</taxon>
        <taxon>Pseudomonadati</taxon>
        <taxon>Pseudomonadota</taxon>
        <taxon>Alphaproteobacteria</taxon>
        <taxon>Hyphomicrobiales</taxon>
        <taxon>Rhizobiaceae</taxon>
        <taxon>Rhizobium/Agrobacterium group</taxon>
        <taxon>Rhizobium</taxon>
    </lineage>
</organism>
<evidence type="ECO:0000313" key="2">
    <source>
        <dbReference type="EMBL" id="CDM56175.1"/>
    </source>
</evidence>
<keyword evidence="3" id="KW-1185">Reference proteome</keyword>
<dbReference type="Pfam" id="PF06835">
    <property type="entry name" value="LptC"/>
    <property type="match status" value="1"/>
</dbReference>
<reference evidence="2" key="1">
    <citation type="submission" date="2013-11" db="EMBL/GenBank/DDBJ databases">
        <title>Draft genome sequence of the broad-host-range Rhizobium sp. LPU83 strain, a member of the low-genetic diversity Oregon-like Rhizobium sp. group.</title>
        <authorList>
            <person name="Wibberg D."/>
            <person name="Puehler A."/>
            <person name="Schlueter A."/>
        </authorList>
    </citation>
    <scope>NUCLEOTIDE SEQUENCE [LARGE SCALE GENOMIC DNA]</scope>
    <source>
        <strain evidence="2">LPU83</strain>
    </source>
</reference>
<dbReference type="InterPro" id="IPR010664">
    <property type="entry name" value="LipoPS_assembly_LptC-rel"/>
</dbReference>
<proteinExistence type="predicted"/>
<sequence>MPIYAARSPTRTRFMLNTLNSSGRADYVRPQRSAYGAARFHSARVRRLKIILPIAAVAVSLVFIGVSVIRTYLPENIKIEGAKIENGKVVMEKPAISGRNSDGINYSMLAERALQDIKNPNLMTLEKIKAAVPMKDDLIARVEATAADYDRATDNLDVKSPFVILLSNGLTANFQSAKVDIKGGKLTSEDPVSIQKDTASIVAQSIKMTDKGRTITFEGNVRMNVDPSTIHKQGT</sequence>
<evidence type="ECO:0000313" key="3">
    <source>
        <dbReference type="Proteomes" id="UP000019443"/>
    </source>
</evidence>
<name>W6R702_9HYPH</name>
<dbReference type="eggNOG" id="COG5375">
    <property type="taxonomic scope" value="Bacteria"/>
</dbReference>
<protein>
    <submittedName>
        <fullName evidence="2">Conserved protein</fullName>
    </submittedName>
</protein>
<feature type="transmembrane region" description="Helical" evidence="1">
    <location>
        <begin position="50"/>
        <end position="73"/>
    </location>
</feature>
<evidence type="ECO:0000256" key="1">
    <source>
        <dbReference type="SAM" id="Phobius"/>
    </source>
</evidence>
<dbReference type="HOGENOM" id="CLU_093446_1_0_5"/>
<dbReference type="Proteomes" id="UP000019443">
    <property type="component" value="Chromosome"/>
</dbReference>
<keyword evidence="1" id="KW-0472">Membrane</keyword>
<keyword evidence="1" id="KW-0812">Transmembrane</keyword>
<dbReference type="AlphaFoldDB" id="W6R702"/>
<dbReference type="PATRIC" id="fig|348824.6.peg.521"/>
<dbReference type="EMBL" id="HG916852">
    <property type="protein sequence ID" value="CDM56175.1"/>
    <property type="molecule type" value="Genomic_DNA"/>
</dbReference>
<accession>W6R702</accession>
<gene>
    <name evidence="2" type="ORF">LPU83_0492</name>
</gene>